<sequence length="119" mass="14335">MIEVFKILSDKYDNRVSNNLLEKNTSSTTRGHSKKLIKNRARLDIRKYYFTNRVVEAWNHLTEYVTSAETVKSFEHRLDKQWDEHPMKFDYTCDFYCYTEKSEISHDVEDEPNTELEQT</sequence>
<reference evidence="1" key="1">
    <citation type="submission" date="2019-08" db="EMBL/GenBank/DDBJ databases">
        <title>The improved chromosome-level genome for the pearl oyster Pinctada fucata martensii using PacBio sequencing and Hi-C.</title>
        <authorList>
            <person name="Zheng Z."/>
        </authorList>
    </citation>
    <scope>NUCLEOTIDE SEQUENCE</scope>
    <source>
        <strain evidence="1">ZZ-2019</strain>
        <tissue evidence="1">Adductor muscle</tissue>
    </source>
</reference>
<accession>A0AA88XJS2</accession>
<proteinExistence type="predicted"/>
<protein>
    <submittedName>
        <fullName evidence="1">Uncharacterized protein</fullName>
    </submittedName>
</protein>
<evidence type="ECO:0000313" key="1">
    <source>
        <dbReference type="EMBL" id="KAK3086666.1"/>
    </source>
</evidence>
<name>A0AA88XJS2_PINIB</name>
<organism evidence="1 2">
    <name type="scientific">Pinctada imbricata</name>
    <name type="common">Atlantic pearl-oyster</name>
    <name type="synonym">Pinctada martensii</name>
    <dbReference type="NCBI Taxonomy" id="66713"/>
    <lineage>
        <taxon>Eukaryota</taxon>
        <taxon>Metazoa</taxon>
        <taxon>Spiralia</taxon>
        <taxon>Lophotrochozoa</taxon>
        <taxon>Mollusca</taxon>
        <taxon>Bivalvia</taxon>
        <taxon>Autobranchia</taxon>
        <taxon>Pteriomorphia</taxon>
        <taxon>Pterioida</taxon>
        <taxon>Pterioidea</taxon>
        <taxon>Pteriidae</taxon>
        <taxon>Pinctada</taxon>
    </lineage>
</organism>
<comment type="caution">
    <text evidence="1">The sequence shown here is derived from an EMBL/GenBank/DDBJ whole genome shotgun (WGS) entry which is preliminary data.</text>
</comment>
<dbReference type="AlphaFoldDB" id="A0AA88XJS2"/>
<gene>
    <name evidence="1" type="ORF">FSP39_021649</name>
</gene>
<dbReference type="EMBL" id="VSWD01000012">
    <property type="protein sequence ID" value="KAK3086666.1"/>
    <property type="molecule type" value="Genomic_DNA"/>
</dbReference>
<keyword evidence="2" id="KW-1185">Reference proteome</keyword>
<evidence type="ECO:0000313" key="2">
    <source>
        <dbReference type="Proteomes" id="UP001186944"/>
    </source>
</evidence>
<dbReference type="Proteomes" id="UP001186944">
    <property type="component" value="Unassembled WGS sequence"/>
</dbReference>